<sequence length="236" mass="25890">GERVDVTVKVKNIDTYGDHVIACVAVVDGLRFIDEVAIIPAGKTHSYSGAFLMAGGDVTISAYSYYPEPYAVPTVWILDDQAQKDIALAEVYAGTIIGIELEHDGVQEGLPVYNIPQGQTVRVHVWGRNDMATVQKLGIHWIVRDPDGKVVEDYEDWSLLGYRQGADHKFSGGYRKLDKPGTYTINIALSMNPADPEIVDDYYGTLCTVAVAEEFAGTISRKELEYDASRAGIPAF</sequence>
<proteinExistence type="predicted"/>
<evidence type="ECO:0000313" key="1">
    <source>
        <dbReference type="EMBL" id="GAI62985.1"/>
    </source>
</evidence>
<comment type="caution">
    <text evidence="1">The sequence shown here is derived from an EMBL/GenBank/DDBJ whole genome shotgun (WGS) entry which is preliminary data.</text>
</comment>
<dbReference type="EMBL" id="BARW01000338">
    <property type="protein sequence ID" value="GAI62985.1"/>
    <property type="molecule type" value="Genomic_DNA"/>
</dbReference>
<reference evidence="1" key="1">
    <citation type="journal article" date="2014" name="Front. Microbiol.">
        <title>High frequency of phylogenetically diverse reductive dehalogenase-homologous genes in deep subseafloor sedimentary metagenomes.</title>
        <authorList>
            <person name="Kawai M."/>
            <person name="Futagami T."/>
            <person name="Toyoda A."/>
            <person name="Takaki Y."/>
            <person name="Nishi S."/>
            <person name="Hori S."/>
            <person name="Arai W."/>
            <person name="Tsubouchi T."/>
            <person name="Morono Y."/>
            <person name="Uchiyama I."/>
            <person name="Ito T."/>
            <person name="Fujiyama A."/>
            <person name="Inagaki F."/>
            <person name="Takami H."/>
        </authorList>
    </citation>
    <scope>NUCLEOTIDE SEQUENCE</scope>
    <source>
        <strain evidence="1">Expedition CK06-06</strain>
    </source>
</reference>
<gene>
    <name evidence="1" type="ORF">S12H4_01628</name>
</gene>
<feature type="non-terminal residue" evidence="1">
    <location>
        <position position="1"/>
    </location>
</feature>
<protein>
    <submittedName>
        <fullName evidence="1">Uncharacterized protein</fullName>
    </submittedName>
</protein>
<organism evidence="1">
    <name type="scientific">marine sediment metagenome</name>
    <dbReference type="NCBI Taxonomy" id="412755"/>
    <lineage>
        <taxon>unclassified sequences</taxon>
        <taxon>metagenomes</taxon>
        <taxon>ecological metagenomes</taxon>
    </lineage>
</organism>
<name>X1RIL8_9ZZZZ</name>
<accession>X1RIL8</accession>
<dbReference type="AlphaFoldDB" id="X1RIL8"/>